<reference evidence="2" key="1">
    <citation type="submission" date="2020-01" db="EMBL/GenBank/DDBJ databases">
        <title>Sphingomonas sp. strain CSW-10.</title>
        <authorList>
            <person name="Chen W.-M."/>
        </authorList>
    </citation>
    <scope>NUCLEOTIDE SEQUENCE [LARGE SCALE GENOMIC DNA]</scope>
    <source>
        <strain evidence="2">CCP-1</strain>
    </source>
</reference>
<organism evidence="1 2">
    <name type="scientific">Paragemmobacter ruber</name>
    <dbReference type="NCBI Taxonomy" id="1985673"/>
    <lineage>
        <taxon>Bacteria</taxon>
        <taxon>Pseudomonadati</taxon>
        <taxon>Pseudomonadota</taxon>
        <taxon>Alphaproteobacteria</taxon>
        <taxon>Rhodobacterales</taxon>
        <taxon>Paracoccaceae</taxon>
        <taxon>Paragemmobacter</taxon>
    </lineage>
</organism>
<name>A0ABW9Y5M2_9RHOB</name>
<gene>
    <name evidence="1" type="primary">flaF</name>
    <name evidence="1" type="ORF">GU920_07580</name>
</gene>
<comment type="caution">
    <text evidence="1">The sequence shown here is derived from an EMBL/GenBank/DDBJ whole genome shotgun (WGS) entry which is preliminary data.</text>
</comment>
<protein>
    <submittedName>
        <fullName evidence="1">Flagellar biosynthesis regulator FlaF</fullName>
    </submittedName>
</protein>
<dbReference type="Proteomes" id="UP001517376">
    <property type="component" value="Unassembled WGS sequence"/>
</dbReference>
<dbReference type="RefSeq" id="WP_161766307.1">
    <property type="nucleotide sequence ID" value="NZ_JAAATW010000001.1"/>
</dbReference>
<keyword evidence="1" id="KW-0969">Cilium</keyword>
<dbReference type="InterPro" id="IPR010845">
    <property type="entry name" value="FlaF"/>
</dbReference>
<accession>A0ABW9Y5M2</accession>
<keyword evidence="2" id="KW-1185">Reference proteome</keyword>
<dbReference type="EMBL" id="JAAATW010000001">
    <property type="protein sequence ID" value="NBE07391.1"/>
    <property type="molecule type" value="Genomic_DNA"/>
</dbReference>
<dbReference type="Pfam" id="PF07309">
    <property type="entry name" value="FlaF"/>
    <property type="match status" value="1"/>
</dbReference>
<evidence type="ECO:0000313" key="1">
    <source>
        <dbReference type="EMBL" id="NBE07391.1"/>
    </source>
</evidence>
<sequence length="124" mass="13206">MTAQQLARSAYLRPDIALNNPRALEYDLLAQATAALRNAETGGKAGFSALASALNRNLLLWSALAADVAGSRNSLPTDLRARLFYLYQFTVQHSAAVLDGRADVSVLIGINTSVMRGLRGDAST</sequence>
<dbReference type="NCBIfam" id="NF009435">
    <property type="entry name" value="PRK12794.1"/>
    <property type="match status" value="1"/>
</dbReference>
<evidence type="ECO:0000313" key="2">
    <source>
        <dbReference type="Proteomes" id="UP001517376"/>
    </source>
</evidence>
<keyword evidence="1" id="KW-0282">Flagellum</keyword>
<keyword evidence="1" id="KW-0966">Cell projection</keyword>
<proteinExistence type="predicted"/>